<dbReference type="Pfam" id="PF00106">
    <property type="entry name" value="adh_short"/>
    <property type="match status" value="1"/>
</dbReference>
<dbReference type="PANTHER" id="PTHR24320:SF282">
    <property type="entry name" value="WW DOMAIN-CONTAINING OXIDOREDUCTASE"/>
    <property type="match status" value="1"/>
</dbReference>
<evidence type="ECO:0000256" key="3">
    <source>
        <dbReference type="ARBA" id="ARBA00023002"/>
    </source>
</evidence>
<dbReference type="InterPro" id="IPR002347">
    <property type="entry name" value="SDR_fam"/>
</dbReference>
<sequence length="351" mass="37342">MSSPDLAGKVAIVTGASSKNGIGWNIAHKLAINGAKVYIHARDINKAENAIKEMEGASPQLKESGLLHPFVADFANFPSVKKAAEQFLEKESRLDVLVNNAAVPVTAFANDKTPDGVSVPFAVNYLSAYLLTTTLLPLLKNTSKTFPGTRVVTTTSNAHALLPSGTQLASLADFNQELSHPNERMANLLRYGQGDSKLVDAIIMLNTYPGLSKLANILFAKELQRRFDAGGVKAISLAVHPGAVATGKSLPCLSLLQILILVFSSLTDGARQFFESKAEMAHFGAVSPAEGALTSLVAATDPVVWAERAKYSGAYLVPPGVVEQPGDDAKSPELARSLWTASEEVLKKLLH</sequence>
<dbReference type="Proteomes" id="UP000054988">
    <property type="component" value="Unassembled WGS sequence"/>
</dbReference>
<dbReference type="eggNOG" id="KOG1208">
    <property type="taxonomic scope" value="Eukaryota"/>
</dbReference>
<evidence type="ECO:0000256" key="2">
    <source>
        <dbReference type="ARBA" id="ARBA00022857"/>
    </source>
</evidence>
<protein>
    <submittedName>
        <fullName evidence="4">Putative NAD-P-binding protein</fullName>
    </submittedName>
</protein>
<keyword evidence="3" id="KW-0560">Oxidoreductase</keyword>
<dbReference type="Gene3D" id="3.40.50.720">
    <property type="entry name" value="NAD(P)-binding Rossmann-like Domain"/>
    <property type="match status" value="1"/>
</dbReference>
<dbReference type="AlphaFoldDB" id="A0A0W0FNQ3"/>
<comment type="caution">
    <text evidence="4">The sequence shown here is derived from an EMBL/GenBank/DDBJ whole genome shotgun (WGS) entry which is preliminary data.</text>
</comment>
<evidence type="ECO:0000256" key="1">
    <source>
        <dbReference type="ARBA" id="ARBA00006484"/>
    </source>
</evidence>
<dbReference type="PANTHER" id="PTHR24320">
    <property type="entry name" value="RETINOL DEHYDROGENASE"/>
    <property type="match status" value="1"/>
</dbReference>
<evidence type="ECO:0000313" key="4">
    <source>
        <dbReference type="EMBL" id="KTB37991.1"/>
    </source>
</evidence>
<dbReference type="SUPFAM" id="SSF51735">
    <property type="entry name" value="NAD(P)-binding Rossmann-fold domains"/>
    <property type="match status" value="1"/>
</dbReference>
<reference evidence="4 5" key="1">
    <citation type="submission" date="2015-12" db="EMBL/GenBank/DDBJ databases">
        <title>Draft genome sequence of Moniliophthora roreri, the causal agent of frosty pod rot of cacao.</title>
        <authorList>
            <person name="Aime M.C."/>
            <person name="Diaz-Valderrama J.R."/>
            <person name="Kijpornyongpan T."/>
            <person name="Phillips-Mora W."/>
        </authorList>
    </citation>
    <scope>NUCLEOTIDE SEQUENCE [LARGE SCALE GENOMIC DNA]</scope>
    <source>
        <strain evidence="4 5">MCA 2952</strain>
    </source>
</reference>
<accession>A0A0W0FNQ3</accession>
<dbReference type="InterPro" id="IPR036291">
    <property type="entry name" value="NAD(P)-bd_dom_sf"/>
</dbReference>
<dbReference type="GO" id="GO:0016491">
    <property type="term" value="F:oxidoreductase activity"/>
    <property type="evidence" value="ECO:0007669"/>
    <property type="project" value="UniProtKB-KW"/>
</dbReference>
<evidence type="ECO:0000313" key="5">
    <source>
        <dbReference type="Proteomes" id="UP000054988"/>
    </source>
</evidence>
<proteinExistence type="inferred from homology"/>
<gene>
    <name evidence="4" type="ORF">WG66_9441</name>
</gene>
<comment type="similarity">
    <text evidence="1">Belongs to the short-chain dehydrogenases/reductases (SDR) family.</text>
</comment>
<keyword evidence="2" id="KW-0521">NADP</keyword>
<dbReference type="EMBL" id="LATX01001791">
    <property type="protein sequence ID" value="KTB37991.1"/>
    <property type="molecule type" value="Genomic_DNA"/>
</dbReference>
<name>A0A0W0FNQ3_MONRR</name>
<organism evidence="4 5">
    <name type="scientific">Moniliophthora roreri</name>
    <name type="common">Frosty pod rot fungus</name>
    <name type="synonym">Monilia roreri</name>
    <dbReference type="NCBI Taxonomy" id="221103"/>
    <lineage>
        <taxon>Eukaryota</taxon>
        <taxon>Fungi</taxon>
        <taxon>Dikarya</taxon>
        <taxon>Basidiomycota</taxon>
        <taxon>Agaricomycotina</taxon>
        <taxon>Agaricomycetes</taxon>
        <taxon>Agaricomycetidae</taxon>
        <taxon>Agaricales</taxon>
        <taxon>Marasmiineae</taxon>
        <taxon>Marasmiaceae</taxon>
        <taxon>Moniliophthora</taxon>
    </lineage>
</organism>